<organism evidence="1 2">
    <name type="scientific">Candidatus Phosphoribacter hodrii</name>
    <dbReference type="NCBI Taxonomy" id="2953743"/>
    <lineage>
        <taxon>Bacteria</taxon>
        <taxon>Bacillati</taxon>
        <taxon>Actinomycetota</taxon>
        <taxon>Actinomycetes</taxon>
        <taxon>Micrococcales</taxon>
        <taxon>Dermatophilaceae</taxon>
        <taxon>Candidatus Phosphoribacter</taxon>
    </lineage>
</organism>
<dbReference type="EMBL" id="JADIXZ010000004">
    <property type="protein sequence ID" value="MBK6301423.1"/>
    <property type="molecule type" value="Genomic_DNA"/>
</dbReference>
<dbReference type="SUPFAM" id="SSF52218">
    <property type="entry name" value="Flavoproteins"/>
    <property type="match status" value="1"/>
</dbReference>
<evidence type="ECO:0000313" key="2">
    <source>
        <dbReference type="Proteomes" id="UP000718281"/>
    </source>
</evidence>
<protein>
    <submittedName>
        <fullName evidence="1">Flavodoxin</fullName>
    </submittedName>
</protein>
<name>A0A934X6Z0_9MICO</name>
<dbReference type="AlphaFoldDB" id="A0A934X6Z0"/>
<dbReference type="Gene3D" id="3.40.50.360">
    <property type="match status" value="1"/>
</dbReference>
<dbReference type="InterPro" id="IPR029039">
    <property type="entry name" value="Flavoprotein-like_sf"/>
</dbReference>
<sequence length="134" mass="13733">MLDAVLAGTRADGIEGVDVVVRPALAATASDLLAAGAALLGTPANIGYMSGALKHFFDQVYYPCLHATVGTAYGLYVHGNLDTVGAARSVHAIATGLQWRRAADDVVVLGPPDAQALESCWNLGATLAASLMPQ</sequence>
<proteinExistence type="predicted"/>
<dbReference type="Proteomes" id="UP000718281">
    <property type="component" value="Unassembled WGS sequence"/>
</dbReference>
<comment type="caution">
    <text evidence="1">The sequence shown here is derived from an EMBL/GenBank/DDBJ whole genome shotgun (WGS) entry which is preliminary data.</text>
</comment>
<reference evidence="1 2" key="1">
    <citation type="submission" date="2020-10" db="EMBL/GenBank/DDBJ databases">
        <title>Connecting structure to function with the recovery of over 1000 high-quality activated sludge metagenome-assembled genomes encoding full-length rRNA genes using long-read sequencing.</title>
        <authorList>
            <person name="Singleton C.M."/>
            <person name="Petriglieri F."/>
            <person name="Kristensen J.M."/>
            <person name="Kirkegaard R.H."/>
            <person name="Michaelsen T.Y."/>
            <person name="Andersen M.H."/>
            <person name="Karst S.M."/>
            <person name="Dueholm M.S."/>
            <person name="Nielsen P.H."/>
            <person name="Albertsen M."/>
        </authorList>
    </citation>
    <scope>NUCLEOTIDE SEQUENCE [LARGE SCALE GENOMIC DNA]</scope>
    <source>
        <strain evidence="1">AalE_18-Q3-R2-46_BAT3C.188</strain>
    </source>
</reference>
<evidence type="ECO:0000313" key="1">
    <source>
        <dbReference type="EMBL" id="MBK6301423.1"/>
    </source>
</evidence>
<gene>
    <name evidence="1" type="ORF">IPF40_10400</name>
</gene>
<accession>A0A934X6Z0</accession>